<gene>
    <name evidence="1" type="ORF">Q757_10200</name>
</gene>
<evidence type="ECO:0000313" key="2">
    <source>
        <dbReference type="Proteomes" id="UP000030023"/>
    </source>
</evidence>
<comment type="caution">
    <text evidence="1">The sequence shown here is derived from an EMBL/GenBank/DDBJ whole genome shotgun (WGS) entry which is preliminary data.</text>
</comment>
<dbReference type="EMBL" id="AXCV01000658">
    <property type="protein sequence ID" value="KGO19480.1"/>
    <property type="molecule type" value="Genomic_DNA"/>
</dbReference>
<organism evidence="1 2">
    <name type="scientific">Oenococcus alcoholitolerans</name>
    <dbReference type="NCBI Taxonomy" id="931074"/>
    <lineage>
        <taxon>Bacteria</taxon>
        <taxon>Bacillati</taxon>
        <taxon>Bacillota</taxon>
        <taxon>Bacilli</taxon>
        <taxon>Lactobacillales</taxon>
        <taxon>Lactobacillaceae</taxon>
        <taxon>Oenococcus</taxon>
    </lineage>
</organism>
<evidence type="ECO:0000313" key="1">
    <source>
        <dbReference type="EMBL" id="KGO19480.1"/>
    </source>
</evidence>
<protein>
    <submittedName>
        <fullName evidence="1">Uncharacterized protein</fullName>
    </submittedName>
</protein>
<name>A0ABR4XNG2_9LACO</name>
<keyword evidence="2" id="KW-1185">Reference proteome</keyword>
<dbReference type="Proteomes" id="UP000030023">
    <property type="component" value="Unassembled WGS sequence"/>
</dbReference>
<proteinExistence type="predicted"/>
<sequence length="66" mass="7893">GETLMAEDFKELLEELRLKKIDQFQVDSQNFPDFYKVWADYSYHSSIKGFAEKGGKIIYRRQEKVK</sequence>
<feature type="non-terminal residue" evidence="1">
    <location>
        <position position="1"/>
    </location>
</feature>
<accession>A0ABR4XNG2</accession>
<reference evidence="1 2" key="1">
    <citation type="journal article" date="2014" name="Antonie Van Leeuwenhoek">
        <title>Oenococcus alcoholitolerans sp. nov., a lactic acid bacteria isolated from cachaca and ethanol fermentation processes.</title>
        <authorList>
            <person name="Badotti F."/>
            <person name="Moreira A.P."/>
            <person name="Tonon L.A."/>
            <person name="de Lucena B.T."/>
            <person name="Gomes Fde C."/>
            <person name="Kruger R."/>
            <person name="Thompson C.C."/>
            <person name="de Morais M.A.Jr."/>
            <person name="Rosa C.A."/>
            <person name="Thompson F.L."/>
        </authorList>
    </citation>
    <scope>NUCLEOTIDE SEQUENCE [LARGE SCALE GENOMIC DNA]</scope>
    <source>
        <strain evidence="1 2">UFRJ-M7.2.18</strain>
    </source>
</reference>